<name>X1AFC2_9ZZZZ</name>
<dbReference type="InterPro" id="IPR006450">
    <property type="entry name" value="Phage_HK97_gp6-like"/>
</dbReference>
<dbReference type="InterPro" id="IPR021146">
    <property type="entry name" value="Phage_gp6-like_head-tail"/>
</dbReference>
<protein>
    <recommendedName>
        <fullName evidence="2">Phage gp6-like head-tail connector protein</fullName>
    </recommendedName>
</protein>
<dbReference type="NCBIfam" id="TIGR02215">
    <property type="entry name" value="phage_chp_gp8"/>
    <property type="match status" value="1"/>
</dbReference>
<reference evidence="1" key="1">
    <citation type="journal article" date="2014" name="Front. Microbiol.">
        <title>High frequency of phylogenetically diverse reductive dehalogenase-homologous genes in deep subseafloor sedimentary metagenomes.</title>
        <authorList>
            <person name="Kawai M."/>
            <person name="Futagami T."/>
            <person name="Toyoda A."/>
            <person name="Takaki Y."/>
            <person name="Nishi S."/>
            <person name="Hori S."/>
            <person name="Arai W."/>
            <person name="Tsubouchi T."/>
            <person name="Morono Y."/>
            <person name="Uchiyama I."/>
            <person name="Ito T."/>
            <person name="Fujiyama A."/>
            <person name="Inagaki F."/>
            <person name="Takami H."/>
        </authorList>
    </citation>
    <scope>NUCLEOTIDE SEQUENCE</scope>
    <source>
        <strain evidence="1">Expedition CK06-06</strain>
    </source>
</reference>
<evidence type="ECO:0000313" key="1">
    <source>
        <dbReference type="EMBL" id="GAG80569.1"/>
    </source>
</evidence>
<sequence length="195" mass="22135">MNLKIITAPTEEPITLEDAKKHLRVTSTDENTLITSIIIVSREIAESFTHRALASQTLEYIIDDFPEEVITLPMPPVESITSIKYKNSAGVETEWDKSKYIFLDSEPAKIVPAYGEYFPSFTPYPIGAVKIRYVTGYKKEGDDPNIVIPEAIKQAILLLIGHYFENREILLERGHIPKTIPFSAEALLYSYKIWS</sequence>
<organism evidence="1">
    <name type="scientific">marine sediment metagenome</name>
    <dbReference type="NCBI Taxonomy" id="412755"/>
    <lineage>
        <taxon>unclassified sequences</taxon>
        <taxon>metagenomes</taxon>
        <taxon>ecological metagenomes</taxon>
    </lineage>
</organism>
<proteinExistence type="predicted"/>
<dbReference type="InterPro" id="IPR011738">
    <property type="entry name" value="Phage_CHP"/>
</dbReference>
<dbReference type="EMBL" id="BART01009760">
    <property type="protein sequence ID" value="GAG80569.1"/>
    <property type="molecule type" value="Genomic_DNA"/>
</dbReference>
<dbReference type="Gene3D" id="1.10.3230.30">
    <property type="entry name" value="Phage gp6-like head-tail connector protein"/>
    <property type="match status" value="1"/>
</dbReference>
<comment type="caution">
    <text evidence="1">The sequence shown here is derived from an EMBL/GenBank/DDBJ whole genome shotgun (WGS) entry which is preliminary data.</text>
</comment>
<evidence type="ECO:0008006" key="2">
    <source>
        <dbReference type="Google" id="ProtNLM"/>
    </source>
</evidence>
<dbReference type="NCBIfam" id="TIGR01560">
    <property type="entry name" value="put_DNA_pack"/>
    <property type="match status" value="1"/>
</dbReference>
<dbReference type="CDD" id="cd08054">
    <property type="entry name" value="gp6"/>
    <property type="match status" value="1"/>
</dbReference>
<accession>X1AFC2</accession>
<dbReference type="Pfam" id="PF05135">
    <property type="entry name" value="Phage_connect_1"/>
    <property type="match status" value="1"/>
</dbReference>
<gene>
    <name evidence="1" type="ORF">S01H4_21519</name>
</gene>
<dbReference type="AlphaFoldDB" id="X1AFC2"/>